<evidence type="ECO:0008006" key="3">
    <source>
        <dbReference type="Google" id="ProtNLM"/>
    </source>
</evidence>
<dbReference type="CDD" id="cd03398">
    <property type="entry name" value="PAP2_haloperoxidase"/>
    <property type="match status" value="1"/>
</dbReference>
<comment type="caution">
    <text evidence="1">The sequence shown here is derived from an EMBL/GenBank/DDBJ whole genome shotgun (WGS) entry which is preliminary data.</text>
</comment>
<gene>
    <name evidence="1" type="ORF">DSM107010_67530</name>
</gene>
<sequence>MGYQFISPLIRTPIAGKGNEFLYDYNEWLLVQNGGSSGRTIQFDSTQRYVINGRDQAEVARNGGNLFFEAALILQAATSTSPGFGGIGAPLNPGNPYVKSRTQVGSAATFAGAYLNGLLLRTTTFAIRAAYWEKFYVHRRLRPEAYAGLIYNNIVNKIQYPINPAVFNSQALAQIFNTYGTYLLPHTYPEGAPFHSSYPGGAAVIAGAHATLLKAFYDENFVIPNPVVPDPNDPTQVISYTGEELTVGGELNKLAANYALGRSSAGIHWRSDGAAALALGEAVAISILQDERLTFRENFEGYTFTKFDGTKITV</sequence>
<dbReference type="InterPro" id="IPR016119">
    <property type="entry name" value="Br/Cl_peroxidase_C"/>
</dbReference>
<dbReference type="RefSeq" id="WP_199755964.1">
    <property type="nucleotide sequence ID" value="NZ_JAVKZF010000004.1"/>
</dbReference>
<organism evidence="1 2">
    <name type="scientific">Chroococcidiopsis cubana SAG 39.79</name>
    <dbReference type="NCBI Taxonomy" id="388085"/>
    <lineage>
        <taxon>Bacteria</taxon>
        <taxon>Bacillati</taxon>
        <taxon>Cyanobacteriota</taxon>
        <taxon>Cyanophyceae</taxon>
        <taxon>Chroococcidiopsidales</taxon>
        <taxon>Chroococcidiopsidaceae</taxon>
        <taxon>Chroococcidiopsis</taxon>
    </lineage>
</organism>
<dbReference type="InterPro" id="IPR036938">
    <property type="entry name" value="PAP2/HPO_sf"/>
</dbReference>
<keyword evidence="2" id="KW-1185">Reference proteome</keyword>
<reference evidence="1 2" key="1">
    <citation type="journal article" date="2019" name="Genome Biol. Evol.">
        <title>Day and night: Metabolic profiles and evolutionary relationships of six axenic non-marine cyanobacteria.</title>
        <authorList>
            <person name="Will S.E."/>
            <person name="Henke P."/>
            <person name="Boedeker C."/>
            <person name="Huang S."/>
            <person name="Brinkmann H."/>
            <person name="Rohde M."/>
            <person name="Jarek M."/>
            <person name="Friedl T."/>
            <person name="Seufert S."/>
            <person name="Schumacher M."/>
            <person name="Overmann J."/>
            <person name="Neumann-Schaal M."/>
            <person name="Petersen J."/>
        </authorList>
    </citation>
    <scope>NUCLEOTIDE SEQUENCE [LARGE SCALE GENOMIC DNA]</scope>
    <source>
        <strain evidence="1 2">SAG 39.79</strain>
    </source>
</reference>
<dbReference type="PANTHER" id="PTHR34599:SF1">
    <property type="entry name" value="PHOSPHATIDIC ACID PHOSPHATASE TYPE 2_HALOPEROXIDASE DOMAIN-CONTAINING PROTEIN"/>
    <property type="match status" value="1"/>
</dbReference>
<accession>A0AB37U8Q4</accession>
<name>A0AB37U8Q4_9CYAN</name>
<dbReference type="Proteomes" id="UP000282574">
    <property type="component" value="Unassembled WGS sequence"/>
</dbReference>
<evidence type="ECO:0000313" key="1">
    <source>
        <dbReference type="EMBL" id="RUT00508.1"/>
    </source>
</evidence>
<dbReference type="AlphaFoldDB" id="A0AB37U8Q4"/>
<dbReference type="Gene3D" id="1.10.606.10">
    <property type="entry name" value="Vanadium-containing Chloroperoxidase, domain 2"/>
    <property type="match status" value="1"/>
</dbReference>
<dbReference type="InterPro" id="IPR052559">
    <property type="entry name" value="V-haloperoxidase"/>
</dbReference>
<proteinExistence type="predicted"/>
<dbReference type="EMBL" id="RSCK01000143">
    <property type="protein sequence ID" value="RUT00508.1"/>
    <property type="molecule type" value="Genomic_DNA"/>
</dbReference>
<dbReference type="SUPFAM" id="SSF48317">
    <property type="entry name" value="Acid phosphatase/Vanadium-dependent haloperoxidase"/>
    <property type="match status" value="1"/>
</dbReference>
<dbReference type="GO" id="GO:0004601">
    <property type="term" value="F:peroxidase activity"/>
    <property type="evidence" value="ECO:0007669"/>
    <property type="project" value="InterPro"/>
</dbReference>
<protein>
    <recommendedName>
        <fullName evidence="3">Phosphatidic acid phosphatase type 2/haloperoxidase domain-containing protein</fullName>
    </recommendedName>
</protein>
<evidence type="ECO:0000313" key="2">
    <source>
        <dbReference type="Proteomes" id="UP000282574"/>
    </source>
</evidence>
<dbReference type="PANTHER" id="PTHR34599">
    <property type="entry name" value="PEROXIDASE-RELATED"/>
    <property type="match status" value="1"/>
</dbReference>